<dbReference type="EC" id="3.2.2.5" evidence="4"/>
<reference evidence="11" key="1">
    <citation type="submission" date="2016-11" db="EMBL/GenBank/DDBJ databases">
        <authorList>
            <person name="Varghese N."/>
            <person name="Submissions S."/>
        </authorList>
    </citation>
    <scope>NUCLEOTIDE SEQUENCE [LARGE SCALE GENOMIC DNA]</scope>
    <source>
        <strain evidence="11">DSM 16579</strain>
    </source>
</reference>
<dbReference type="EMBL" id="FQVF01000010">
    <property type="protein sequence ID" value="SHF70498.1"/>
    <property type="molecule type" value="Genomic_DNA"/>
</dbReference>
<evidence type="ECO:0000256" key="7">
    <source>
        <dbReference type="ARBA" id="ARBA00047575"/>
    </source>
</evidence>
<evidence type="ECO:0000313" key="10">
    <source>
        <dbReference type="EMBL" id="SHF70498.1"/>
    </source>
</evidence>
<dbReference type="InterPro" id="IPR026590">
    <property type="entry name" value="Ssirtuin_cat_dom"/>
</dbReference>
<keyword evidence="2" id="KW-0520">NAD</keyword>
<comment type="caution">
    <text evidence="8">Lacks conserved residue(s) required for the propagation of feature annotation.</text>
</comment>
<evidence type="ECO:0000256" key="5">
    <source>
        <dbReference type="ARBA" id="ARBA00035014"/>
    </source>
</evidence>
<evidence type="ECO:0000259" key="9">
    <source>
        <dbReference type="PROSITE" id="PS50305"/>
    </source>
</evidence>
<dbReference type="InterPro" id="IPR041486">
    <property type="entry name" value="ThsA_STALD"/>
</dbReference>
<feature type="domain" description="Deacetylase sirtuin-type" evidence="9">
    <location>
        <begin position="1"/>
        <end position="284"/>
    </location>
</feature>
<dbReference type="Pfam" id="PF18185">
    <property type="entry name" value="STALD"/>
    <property type="match status" value="1"/>
</dbReference>
<dbReference type="SUPFAM" id="SSF52467">
    <property type="entry name" value="DHS-like NAD/FAD-binding domain"/>
    <property type="match status" value="1"/>
</dbReference>
<evidence type="ECO:0000256" key="8">
    <source>
        <dbReference type="PROSITE-ProRule" id="PRU00236"/>
    </source>
</evidence>
<dbReference type="GO" id="GO:0003953">
    <property type="term" value="F:NAD+ nucleosidase activity"/>
    <property type="evidence" value="ECO:0007669"/>
    <property type="project" value="UniProtKB-EC"/>
</dbReference>
<dbReference type="Pfam" id="PF13289">
    <property type="entry name" value="SIR2_2"/>
    <property type="match status" value="1"/>
</dbReference>
<keyword evidence="11" id="KW-1185">Reference proteome</keyword>
<organism evidence="10 11">
    <name type="scientific">Marinomonas polaris DSM 16579</name>
    <dbReference type="NCBI Taxonomy" id="1122206"/>
    <lineage>
        <taxon>Bacteria</taxon>
        <taxon>Pseudomonadati</taxon>
        <taxon>Pseudomonadota</taxon>
        <taxon>Gammaproteobacteria</taxon>
        <taxon>Oceanospirillales</taxon>
        <taxon>Oceanospirillaceae</taxon>
        <taxon>Marinomonas</taxon>
    </lineage>
</organism>
<gene>
    <name evidence="10" type="ORF">SAMN02745753_02507</name>
</gene>
<keyword evidence="1" id="KW-0378">Hydrolase</keyword>
<proteinExistence type="inferred from homology"/>
<accession>A0A1M5DTZ6</accession>
<dbReference type="InterPro" id="IPR029035">
    <property type="entry name" value="DHS-like_NAD/FAD-binding_dom"/>
</dbReference>
<evidence type="ECO:0000313" key="11">
    <source>
        <dbReference type="Proteomes" id="UP000184517"/>
    </source>
</evidence>
<comment type="similarity">
    <text evidence="5">Belongs to the soluble Thoeris ThsA family.</text>
</comment>
<comment type="catalytic activity">
    <reaction evidence="7">
        <text>NAD(+) + H2O = ADP-D-ribose + nicotinamide + H(+)</text>
        <dbReference type="Rhea" id="RHEA:16301"/>
        <dbReference type="ChEBI" id="CHEBI:15377"/>
        <dbReference type="ChEBI" id="CHEBI:15378"/>
        <dbReference type="ChEBI" id="CHEBI:17154"/>
        <dbReference type="ChEBI" id="CHEBI:57540"/>
        <dbReference type="ChEBI" id="CHEBI:57967"/>
        <dbReference type="EC" id="3.2.2.5"/>
    </reaction>
    <physiologicalReaction direction="left-to-right" evidence="7">
        <dbReference type="Rhea" id="RHEA:16302"/>
    </physiologicalReaction>
</comment>
<evidence type="ECO:0000256" key="2">
    <source>
        <dbReference type="ARBA" id="ARBA00023027"/>
    </source>
</evidence>
<dbReference type="Proteomes" id="UP000184517">
    <property type="component" value="Unassembled WGS sequence"/>
</dbReference>
<dbReference type="PROSITE" id="PS50305">
    <property type="entry name" value="SIRTUIN"/>
    <property type="match status" value="1"/>
</dbReference>
<dbReference type="RefSeq" id="WP_072840027.1">
    <property type="nucleotide sequence ID" value="NZ_FQVF01000010.1"/>
</dbReference>
<dbReference type="AlphaFoldDB" id="A0A1M5DTZ6"/>
<protein>
    <recommendedName>
        <fullName evidence="6">NAD(+) hydrolase ThsA</fullName>
        <ecNumber evidence="4">3.2.2.5</ecNumber>
    </recommendedName>
</protein>
<dbReference type="GO" id="GO:0051607">
    <property type="term" value="P:defense response to virus"/>
    <property type="evidence" value="ECO:0007669"/>
    <property type="project" value="UniProtKB-KW"/>
</dbReference>
<dbReference type="CDD" id="cd01406">
    <property type="entry name" value="SIR2-like"/>
    <property type="match status" value="1"/>
</dbReference>
<evidence type="ECO:0000256" key="3">
    <source>
        <dbReference type="ARBA" id="ARBA00023118"/>
    </source>
</evidence>
<keyword evidence="3" id="KW-0051">Antiviral defense</keyword>
<name>A0A1M5DTZ6_9GAMM</name>
<dbReference type="STRING" id="1122206.SAMN02745753_02507"/>
<evidence type="ECO:0000256" key="6">
    <source>
        <dbReference type="ARBA" id="ARBA00035033"/>
    </source>
</evidence>
<evidence type="ECO:0000256" key="1">
    <source>
        <dbReference type="ARBA" id="ARBA00022801"/>
    </source>
</evidence>
<evidence type="ECO:0000256" key="4">
    <source>
        <dbReference type="ARBA" id="ARBA00034327"/>
    </source>
</evidence>
<dbReference type="OrthoDB" id="95129at2"/>
<sequence length="480" mass="54807">MKFEHEIEIFIRDYVKDLNEGTASIFAGAGLSIPAGFVNWSELMQEIAHDLGLVIDRENDLVSLAQFHVNENRTRSKINRKIIEEFTENAEETLNHNIIARLPISSVWTTNYDNLIEQAFAKENKVADVKHTNKQLLTNRPKRDVVVYKMHGDANHSSDAILTKEDYEQYHQTHEPFIHALSGELTTKTFLFIGFSFTDPNLDYVLSRLNFRFSKDKKQHYCLIKKHCLNDAQNPDQATLDYNSRKQQLVINDLKRYGIKSLVLDDYAQITSILEEIEKRFKKKTIFISGSAEIYDPYEKNEALGFIHLLSKKIIEKNFRIVNGFGWGVGSSVINGSLEAISANPMKFSESQLILKPFPQFESGKKKLPELWEEYRQKMISLSGISVFLFGNKRDGDAIVEANGLIREFEISRDLGNICIPIGCTGYATESILKLILAKPTDYYENSDVVVPLLEMLLESDKPLSEKVDVVIAVINEVIQ</sequence>